<dbReference type="Proteomes" id="UP001154282">
    <property type="component" value="Unassembled WGS sequence"/>
</dbReference>
<dbReference type="EC" id="2.4.1.13" evidence="2"/>
<gene>
    <name evidence="6" type="ORF">LITE_LOCUS44734</name>
</gene>
<dbReference type="PANTHER" id="PTHR45839">
    <property type="match status" value="1"/>
</dbReference>
<keyword evidence="7" id="KW-1185">Reference proteome</keyword>
<dbReference type="SUPFAM" id="SSF53756">
    <property type="entry name" value="UDP-Glycosyltransferase/glycogen phosphorylase"/>
    <property type="match status" value="1"/>
</dbReference>
<dbReference type="PANTHER" id="PTHR45839:SF4">
    <property type="entry name" value="SUCROSE SYNTHASE 5"/>
    <property type="match status" value="1"/>
</dbReference>
<comment type="caution">
    <text evidence="6">The sequence shown here is derived from an EMBL/GenBank/DDBJ whole genome shotgun (WGS) entry which is preliminary data.</text>
</comment>
<comment type="similarity">
    <text evidence="1">Belongs to the glycosyltransferase 1 family. Plant sucrose synthase subfamily.</text>
</comment>
<dbReference type="GO" id="GO:0016157">
    <property type="term" value="F:sucrose synthase activity"/>
    <property type="evidence" value="ECO:0007669"/>
    <property type="project" value="UniProtKB-EC"/>
</dbReference>
<proteinExistence type="inferred from homology"/>
<keyword evidence="3" id="KW-0328">Glycosyltransferase</keyword>
<dbReference type="GO" id="GO:0005985">
    <property type="term" value="P:sucrose metabolic process"/>
    <property type="evidence" value="ECO:0007669"/>
    <property type="project" value="InterPro"/>
</dbReference>
<protein>
    <recommendedName>
        <fullName evidence="2">sucrose synthase</fullName>
        <ecNumber evidence="2">2.4.1.13</ecNumber>
    </recommendedName>
</protein>
<evidence type="ECO:0000256" key="1">
    <source>
        <dbReference type="ARBA" id="ARBA00005894"/>
    </source>
</evidence>
<dbReference type="AlphaFoldDB" id="A0AAV0QTU6"/>
<accession>A0AAV0QTU6</accession>
<comment type="catalytic activity">
    <reaction evidence="5">
        <text>an NDP-alpha-D-glucose + D-fructose = a ribonucleoside 5'-diphosphate + sucrose + H(+)</text>
        <dbReference type="Rhea" id="RHEA:16241"/>
        <dbReference type="ChEBI" id="CHEBI:15378"/>
        <dbReference type="ChEBI" id="CHEBI:17992"/>
        <dbReference type="ChEBI" id="CHEBI:37721"/>
        <dbReference type="ChEBI" id="CHEBI:57930"/>
        <dbReference type="ChEBI" id="CHEBI:76533"/>
        <dbReference type="EC" id="2.4.1.13"/>
    </reaction>
</comment>
<evidence type="ECO:0000313" key="6">
    <source>
        <dbReference type="EMBL" id="CAI0548346.1"/>
    </source>
</evidence>
<organism evidence="6 7">
    <name type="scientific">Linum tenue</name>
    <dbReference type="NCBI Taxonomy" id="586396"/>
    <lineage>
        <taxon>Eukaryota</taxon>
        <taxon>Viridiplantae</taxon>
        <taxon>Streptophyta</taxon>
        <taxon>Embryophyta</taxon>
        <taxon>Tracheophyta</taxon>
        <taxon>Spermatophyta</taxon>
        <taxon>Magnoliopsida</taxon>
        <taxon>eudicotyledons</taxon>
        <taxon>Gunneridae</taxon>
        <taxon>Pentapetalae</taxon>
        <taxon>rosids</taxon>
        <taxon>fabids</taxon>
        <taxon>Malpighiales</taxon>
        <taxon>Linaceae</taxon>
        <taxon>Linum</taxon>
    </lineage>
</organism>
<evidence type="ECO:0000256" key="2">
    <source>
        <dbReference type="ARBA" id="ARBA00012540"/>
    </source>
</evidence>
<dbReference type="InterPro" id="IPR012820">
    <property type="entry name" value="Sucrose_synthase_pln/cyn"/>
</dbReference>
<evidence type="ECO:0000256" key="5">
    <source>
        <dbReference type="ARBA" id="ARBA00049030"/>
    </source>
</evidence>
<evidence type="ECO:0000313" key="7">
    <source>
        <dbReference type="Proteomes" id="UP001154282"/>
    </source>
</evidence>
<keyword evidence="4" id="KW-0808">Transferase</keyword>
<dbReference type="EMBL" id="CAMGYJ010000010">
    <property type="protein sequence ID" value="CAI0548346.1"/>
    <property type="molecule type" value="Genomic_DNA"/>
</dbReference>
<dbReference type="Gene3D" id="3.40.50.2000">
    <property type="entry name" value="Glycogen Phosphorylase B"/>
    <property type="match status" value="1"/>
</dbReference>
<sequence>MNSGLPTFATNQGGPAEIIVDGVSGFHIDPNGGGGGEDATRKMADFFEKCELEPAHWQGCYTWRIYADKTLNMGSVYTFWRVLNKRQKLAKQRYIQLLYNLHFRNLVMTDD</sequence>
<evidence type="ECO:0000256" key="4">
    <source>
        <dbReference type="ARBA" id="ARBA00022679"/>
    </source>
</evidence>
<reference evidence="6" key="1">
    <citation type="submission" date="2022-08" db="EMBL/GenBank/DDBJ databases">
        <authorList>
            <person name="Gutierrez-Valencia J."/>
        </authorList>
    </citation>
    <scope>NUCLEOTIDE SEQUENCE</scope>
</reference>
<name>A0AAV0QTU6_9ROSI</name>
<evidence type="ECO:0000256" key="3">
    <source>
        <dbReference type="ARBA" id="ARBA00022676"/>
    </source>
</evidence>